<dbReference type="Gene3D" id="3.90.76.10">
    <property type="entry name" value="Dipeptide-binding Protein, Domain 1"/>
    <property type="match status" value="1"/>
</dbReference>
<organism evidence="5 6">
    <name type="scientific">Lederbergia citrea</name>
    <dbReference type="NCBI Taxonomy" id="2833581"/>
    <lineage>
        <taxon>Bacteria</taxon>
        <taxon>Bacillati</taxon>
        <taxon>Bacillota</taxon>
        <taxon>Bacilli</taxon>
        <taxon>Bacillales</taxon>
        <taxon>Bacillaceae</taxon>
        <taxon>Lederbergia</taxon>
    </lineage>
</organism>
<dbReference type="SUPFAM" id="SSF53850">
    <property type="entry name" value="Periplasmic binding protein-like II"/>
    <property type="match status" value="1"/>
</dbReference>
<dbReference type="GO" id="GO:0015833">
    <property type="term" value="P:peptide transport"/>
    <property type="evidence" value="ECO:0007669"/>
    <property type="project" value="TreeGrafter"/>
</dbReference>
<dbReference type="InterPro" id="IPR000914">
    <property type="entry name" value="SBP_5_dom"/>
</dbReference>
<evidence type="ECO:0000256" key="1">
    <source>
        <dbReference type="ARBA" id="ARBA00022729"/>
    </source>
</evidence>
<protein>
    <submittedName>
        <fullName evidence="5">ABC transporter substrate-binding protein</fullName>
    </submittedName>
</protein>
<keyword evidence="1 3" id="KW-0732">Signal</keyword>
<dbReference type="Gene3D" id="3.40.190.10">
    <property type="entry name" value="Periplasmic binding protein-like II"/>
    <property type="match status" value="1"/>
</dbReference>
<sequence>MRKLLFLLIVSIFAIITTACGSNSSSTEGKETKNAANSKTKLESKDTLVIGLDDDPPQLDPHMSSAAVDRQTFQSLYNKLVDIDENLDIIPELAKEWDISEDGKTYTFKLEENVVFHDGTPFNAEAVKFNFDRMLDPDMGSPRTSEIASISEVNVKGDHEVEVKLKEAYSPFLAALTDRAGMMVSPTAVKELGKDFANKPVGTGPYKLEERVTQSHIKLTRFEDYWGEEPKIKNIVIKPFSDADVRVTNLVSGDLDIINKVAYKDLEDLRNNENITLLEKDSLQFQGIQLNNKVAPFDNKKVRQALNYAIDREAITKVVFHGGAVPAVSAFPDSSWASPGIEVPKADVEKAKALIKESGVEKVSFTLKITPKPEEQQIAQMLQSMLKAADIDMEIEMVEFGTMLEQQDKGDFVALRLGWSGRTDPDGNSYSWFYTGAPLNKSFYSNPKVDELFTEARLISDQAERAKLYKEISEIIWEDAPYIFLYHEKDYKAMKKNVKGFNHISDTMIRTETMYFE</sequence>
<dbReference type="Proteomes" id="UP000676456">
    <property type="component" value="Unassembled WGS sequence"/>
</dbReference>
<reference evidence="5 6" key="1">
    <citation type="submission" date="2021-05" db="EMBL/GenBank/DDBJ databases">
        <title>Novel Bacillus species.</title>
        <authorList>
            <person name="Liu G."/>
        </authorList>
    </citation>
    <scope>NUCLEOTIDE SEQUENCE [LARGE SCALE GENOMIC DNA]</scope>
    <source>
        <strain evidence="5 6">FJAT-49682</strain>
    </source>
</reference>
<dbReference type="PIRSF" id="PIRSF002741">
    <property type="entry name" value="MppA"/>
    <property type="match status" value="1"/>
</dbReference>
<evidence type="ECO:0000313" key="6">
    <source>
        <dbReference type="Proteomes" id="UP000676456"/>
    </source>
</evidence>
<dbReference type="GO" id="GO:0042597">
    <property type="term" value="C:periplasmic space"/>
    <property type="evidence" value="ECO:0007669"/>
    <property type="project" value="UniProtKB-ARBA"/>
</dbReference>
<name>A0A942UWK2_9BACI</name>
<accession>A0A942UWK2</accession>
<dbReference type="PANTHER" id="PTHR30290">
    <property type="entry name" value="PERIPLASMIC BINDING COMPONENT OF ABC TRANSPORTER"/>
    <property type="match status" value="1"/>
</dbReference>
<feature type="region of interest" description="Disordered" evidence="2">
    <location>
        <begin position="21"/>
        <end position="40"/>
    </location>
</feature>
<feature type="domain" description="Solute-binding protein family 5" evidence="4">
    <location>
        <begin position="89"/>
        <end position="437"/>
    </location>
</feature>
<dbReference type="Pfam" id="PF00496">
    <property type="entry name" value="SBP_bac_5"/>
    <property type="match status" value="1"/>
</dbReference>
<dbReference type="GO" id="GO:0043190">
    <property type="term" value="C:ATP-binding cassette (ABC) transporter complex"/>
    <property type="evidence" value="ECO:0007669"/>
    <property type="project" value="InterPro"/>
</dbReference>
<dbReference type="AlphaFoldDB" id="A0A942UWK2"/>
<gene>
    <name evidence="5" type="ORF">KHA91_15645</name>
</gene>
<feature type="signal peptide" evidence="3">
    <location>
        <begin position="1"/>
        <end position="19"/>
    </location>
</feature>
<dbReference type="CDD" id="cd08511">
    <property type="entry name" value="PBP2_NikA_DppA_OppA_like_5"/>
    <property type="match status" value="1"/>
</dbReference>
<dbReference type="PROSITE" id="PS51257">
    <property type="entry name" value="PROKAR_LIPOPROTEIN"/>
    <property type="match status" value="1"/>
</dbReference>
<proteinExistence type="predicted"/>
<dbReference type="InterPro" id="IPR039424">
    <property type="entry name" value="SBP_5"/>
</dbReference>
<comment type="caution">
    <text evidence="5">The sequence shown here is derived from an EMBL/GenBank/DDBJ whole genome shotgun (WGS) entry which is preliminary data.</text>
</comment>
<feature type="chain" id="PRO_5038744379" evidence="3">
    <location>
        <begin position="20"/>
        <end position="517"/>
    </location>
</feature>
<dbReference type="EMBL" id="JAGYPN010000003">
    <property type="protein sequence ID" value="MBS4224154.1"/>
    <property type="molecule type" value="Genomic_DNA"/>
</dbReference>
<dbReference type="PANTHER" id="PTHR30290:SF38">
    <property type="entry name" value="D,D-DIPEPTIDE-BINDING PERIPLASMIC PROTEIN DDPA-RELATED"/>
    <property type="match status" value="1"/>
</dbReference>
<dbReference type="GO" id="GO:1904680">
    <property type="term" value="F:peptide transmembrane transporter activity"/>
    <property type="evidence" value="ECO:0007669"/>
    <property type="project" value="TreeGrafter"/>
</dbReference>
<keyword evidence="6" id="KW-1185">Reference proteome</keyword>
<evidence type="ECO:0000256" key="2">
    <source>
        <dbReference type="SAM" id="MobiDB-lite"/>
    </source>
</evidence>
<evidence type="ECO:0000256" key="3">
    <source>
        <dbReference type="SAM" id="SignalP"/>
    </source>
</evidence>
<evidence type="ECO:0000259" key="4">
    <source>
        <dbReference type="Pfam" id="PF00496"/>
    </source>
</evidence>
<dbReference type="InterPro" id="IPR030678">
    <property type="entry name" value="Peptide/Ni-bd"/>
</dbReference>
<dbReference type="RefSeq" id="WP_213099194.1">
    <property type="nucleotide sequence ID" value="NZ_JAGYPN010000003.1"/>
</dbReference>
<dbReference type="Gene3D" id="3.10.105.10">
    <property type="entry name" value="Dipeptide-binding Protein, Domain 3"/>
    <property type="match status" value="1"/>
</dbReference>
<evidence type="ECO:0000313" key="5">
    <source>
        <dbReference type="EMBL" id="MBS4224154.1"/>
    </source>
</evidence>